<feature type="transmembrane region" description="Helical" evidence="6">
    <location>
        <begin position="12"/>
        <end position="28"/>
    </location>
</feature>
<keyword evidence="2" id="KW-0813">Transport</keyword>
<dbReference type="InterPro" id="IPR036259">
    <property type="entry name" value="MFS_trans_sf"/>
</dbReference>
<dbReference type="Pfam" id="PF00083">
    <property type="entry name" value="Sugar_tr"/>
    <property type="match status" value="1"/>
</dbReference>
<name>A0A815Z6T1_ADIRI</name>
<dbReference type="EMBL" id="CAJNOR010005878">
    <property type="protein sequence ID" value="CAF1578695.1"/>
    <property type="molecule type" value="Genomic_DNA"/>
</dbReference>
<dbReference type="OrthoDB" id="4540492at2759"/>
<keyword evidence="3 6" id="KW-0812">Transmembrane</keyword>
<sequence length="183" mass="21197">MDISARAMRGKVVTFHQLFVVIGLPWLLGQHDKWNWDMSWIGLFSFVGCFLLWTLPESPRWLVQEQQRTEATASLRILRQVNLIDAELDEIEREEATVARQNISIYEMFVLYRYRWPLLTSTALNAVQQLSGINTVFFYSNETLSNIGFVDDKVYWGVLSTGIVNLIMTATAVKFVEIFGRRP</sequence>
<keyword evidence="9" id="KW-1185">Reference proteome</keyword>
<dbReference type="Gene3D" id="1.20.1250.20">
    <property type="entry name" value="MFS general substrate transporter like domains"/>
    <property type="match status" value="1"/>
</dbReference>
<dbReference type="InterPro" id="IPR005828">
    <property type="entry name" value="MFS_sugar_transport-like"/>
</dbReference>
<dbReference type="GO" id="GO:0015149">
    <property type="term" value="F:hexose transmembrane transporter activity"/>
    <property type="evidence" value="ECO:0007669"/>
    <property type="project" value="TreeGrafter"/>
</dbReference>
<keyword evidence="4 6" id="KW-1133">Transmembrane helix</keyword>
<organism evidence="8 9">
    <name type="scientific">Adineta ricciae</name>
    <name type="common">Rotifer</name>
    <dbReference type="NCBI Taxonomy" id="249248"/>
    <lineage>
        <taxon>Eukaryota</taxon>
        <taxon>Metazoa</taxon>
        <taxon>Spiralia</taxon>
        <taxon>Gnathifera</taxon>
        <taxon>Rotifera</taxon>
        <taxon>Eurotatoria</taxon>
        <taxon>Bdelloidea</taxon>
        <taxon>Adinetida</taxon>
        <taxon>Adinetidae</taxon>
        <taxon>Adineta</taxon>
    </lineage>
</organism>
<dbReference type="EMBL" id="CAJNOJ010000454">
    <property type="protein sequence ID" value="CAF1454253.1"/>
    <property type="molecule type" value="Genomic_DNA"/>
</dbReference>
<evidence type="ECO:0000313" key="8">
    <source>
        <dbReference type="EMBL" id="CAF1578695.1"/>
    </source>
</evidence>
<protein>
    <submittedName>
        <fullName evidence="8">Uncharacterized protein</fullName>
    </submittedName>
</protein>
<evidence type="ECO:0000256" key="4">
    <source>
        <dbReference type="ARBA" id="ARBA00022989"/>
    </source>
</evidence>
<feature type="transmembrane region" description="Helical" evidence="6">
    <location>
        <begin position="154"/>
        <end position="176"/>
    </location>
</feature>
<evidence type="ECO:0000256" key="5">
    <source>
        <dbReference type="ARBA" id="ARBA00023136"/>
    </source>
</evidence>
<dbReference type="PANTHER" id="PTHR23503">
    <property type="entry name" value="SOLUTE CARRIER FAMILY 2"/>
    <property type="match status" value="1"/>
</dbReference>
<feature type="transmembrane region" description="Helical" evidence="6">
    <location>
        <begin position="118"/>
        <end position="139"/>
    </location>
</feature>
<feature type="transmembrane region" description="Helical" evidence="6">
    <location>
        <begin position="34"/>
        <end position="55"/>
    </location>
</feature>
<dbReference type="Proteomes" id="UP000663828">
    <property type="component" value="Unassembled WGS sequence"/>
</dbReference>
<comment type="caution">
    <text evidence="8">The sequence shown here is derived from an EMBL/GenBank/DDBJ whole genome shotgun (WGS) entry which is preliminary data.</text>
</comment>
<dbReference type="AlphaFoldDB" id="A0A815Z6T1"/>
<dbReference type="InterPro" id="IPR045263">
    <property type="entry name" value="GLUT"/>
</dbReference>
<dbReference type="Proteomes" id="UP000663852">
    <property type="component" value="Unassembled WGS sequence"/>
</dbReference>
<evidence type="ECO:0000313" key="7">
    <source>
        <dbReference type="EMBL" id="CAF1454253.1"/>
    </source>
</evidence>
<dbReference type="SUPFAM" id="SSF103473">
    <property type="entry name" value="MFS general substrate transporter"/>
    <property type="match status" value="1"/>
</dbReference>
<evidence type="ECO:0000256" key="6">
    <source>
        <dbReference type="SAM" id="Phobius"/>
    </source>
</evidence>
<reference evidence="8" key="1">
    <citation type="submission" date="2021-02" db="EMBL/GenBank/DDBJ databases">
        <authorList>
            <person name="Nowell W R."/>
        </authorList>
    </citation>
    <scope>NUCLEOTIDE SEQUENCE</scope>
</reference>
<dbReference type="GO" id="GO:0016020">
    <property type="term" value="C:membrane"/>
    <property type="evidence" value="ECO:0007669"/>
    <property type="project" value="UniProtKB-SubCell"/>
</dbReference>
<proteinExistence type="predicted"/>
<evidence type="ECO:0000256" key="2">
    <source>
        <dbReference type="ARBA" id="ARBA00022448"/>
    </source>
</evidence>
<evidence type="ECO:0000256" key="1">
    <source>
        <dbReference type="ARBA" id="ARBA00004370"/>
    </source>
</evidence>
<dbReference type="PANTHER" id="PTHR23503:SF8">
    <property type="entry name" value="FACILITATED GLUCOSE TRANSPORTER PROTEIN 1"/>
    <property type="match status" value="1"/>
</dbReference>
<comment type="subcellular location">
    <subcellularLocation>
        <location evidence="1">Membrane</location>
    </subcellularLocation>
</comment>
<keyword evidence="5 6" id="KW-0472">Membrane</keyword>
<accession>A0A815Z6T1</accession>
<evidence type="ECO:0000313" key="9">
    <source>
        <dbReference type="Proteomes" id="UP000663828"/>
    </source>
</evidence>
<gene>
    <name evidence="7" type="ORF">EDS130_LOCUS39721</name>
    <name evidence="8" type="ORF">XAT740_LOCUS45257</name>
</gene>
<evidence type="ECO:0000256" key="3">
    <source>
        <dbReference type="ARBA" id="ARBA00022692"/>
    </source>
</evidence>